<dbReference type="Proteomes" id="UP001595900">
    <property type="component" value="Unassembled WGS sequence"/>
</dbReference>
<reference evidence="3" key="1">
    <citation type="journal article" date="2019" name="Int. J. Syst. Evol. Microbiol.">
        <title>The Global Catalogue of Microorganisms (GCM) 10K type strain sequencing project: providing services to taxonomists for standard genome sequencing and annotation.</title>
        <authorList>
            <consortium name="The Broad Institute Genomics Platform"/>
            <consortium name="The Broad Institute Genome Sequencing Center for Infectious Disease"/>
            <person name="Wu L."/>
            <person name="Ma J."/>
        </authorList>
    </citation>
    <scope>NUCLEOTIDE SEQUENCE [LARGE SCALE GENOMIC DNA]</scope>
    <source>
        <strain evidence="3">CGMCC 1.10363</strain>
    </source>
</reference>
<feature type="domain" description="HTH cro/C1-type" evidence="1">
    <location>
        <begin position="46"/>
        <end position="80"/>
    </location>
</feature>
<accession>A0ABV8Q6Q8</accession>
<evidence type="ECO:0000259" key="1">
    <source>
        <dbReference type="PROSITE" id="PS50943"/>
    </source>
</evidence>
<dbReference type="CDD" id="cd00093">
    <property type="entry name" value="HTH_XRE"/>
    <property type="match status" value="1"/>
</dbReference>
<dbReference type="RefSeq" id="WP_390229075.1">
    <property type="nucleotide sequence ID" value="NZ_JBHSCN010000005.1"/>
</dbReference>
<keyword evidence="3" id="KW-1185">Reference proteome</keyword>
<protein>
    <submittedName>
        <fullName evidence="2">Helix-turn-helix domain-containing protein</fullName>
    </submittedName>
</protein>
<comment type="caution">
    <text evidence="2">The sequence shown here is derived from an EMBL/GenBank/DDBJ whole genome shotgun (WGS) entry which is preliminary data.</text>
</comment>
<gene>
    <name evidence="2" type="ORF">ACFOYW_11525</name>
</gene>
<evidence type="ECO:0000313" key="2">
    <source>
        <dbReference type="EMBL" id="MFC4244005.1"/>
    </source>
</evidence>
<evidence type="ECO:0000313" key="3">
    <source>
        <dbReference type="Proteomes" id="UP001595900"/>
    </source>
</evidence>
<dbReference type="EMBL" id="JBHSCN010000005">
    <property type="protein sequence ID" value="MFC4244005.1"/>
    <property type="molecule type" value="Genomic_DNA"/>
</dbReference>
<dbReference type="PROSITE" id="PS50943">
    <property type="entry name" value="HTH_CROC1"/>
    <property type="match status" value="1"/>
</dbReference>
<sequence length="193" mass="21343">MDTRQRGNPPGNTNAHVAANLRRARQGIGVDLRELSARIKAAGRTISPTALSRIENGDRRVDVDDLTTLAYALETTPAELLAPPNDAPAPTGVTDRFLSEEVQAWIQGRVKLTVSDLIRYWTDEAHVCQGYIFRFKGLIKGQEAATPPSGRWVTPTSVYQESLATQRERLERISARLLELDPTRPPLTETDGD</sequence>
<dbReference type="InterPro" id="IPR010982">
    <property type="entry name" value="Lambda_DNA-bd_dom_sf"/>
</dbReference>
<dbReference type="Gene3D" id="1.10.260.40">
    <property type="entry name" value="lambda repressor-like DNA-binding domains"/>
    <property type="match status" value="1"/>
</dbReference>
<dbReference type="SUPFAM" id="SSF47413">
    <property type="entry name" value="lambda repressor-like DNA-binding domains"/>
    <property type="match status" value="1"/>
</dbReference>
<name>A0ABV8Q6Q8_9MICO</name>
<dbReference type="InterPro" id="IPR001387">
    <property type="entry name" value="Cro/C1-type_HTH"/>
</dbReference>
<proteinExistence type="predicted"/>
<dbReference type="Pfam" id="PF01381">
    <property type="entry name" value="HTH_3"/>
    <property type="match status" value="1"/>
</dbReference>
<dbReference type="SMART" id="SM00530">
    <property type="entry name" value="HTH_XRE"/>
    <property type="match status" value="1"/>
</dbReference>
<organism evidence="2 3">
    <name type="scientific">Gryllotalpicola reticulitermitis</name>
    <dbReference type="NCBI Taxonomy" id="1184153"/>
    <lineage>
        <taxon>Bacteria</taxon>
        <taxon>Bacillati</taxon>
        <taxon>Actinomycetota</taxon>
        <taxon>Actinomycetes</taxon>
        <taxon>Micrococcales</taxon>
        <taxon>Microbacteriaceae</taxon>
        <taxon>Gryllotalpicola</taxon>
    </lineage>
</organism>